<comment type="caution">
    <text evidence="2">The sequence shown here is derived from an EMBL/GenBank/DDBJ whole genome shotgun (WGS) entry which is preliminary data.</text>
</comment>
<dbReference type="RefSeq" id="WP_211329088.1">
    <property type="nucleotide sequence ID" value="NZ_CANSOV010000012.1"/>
</dbReference>
<dbReference type="PANTHER" id="PTHR35868:SF3">
    <property type="entry name" value="DUF2804 DOMAIN-CONTAINING PROTEIN"/>
    <property type="match status" value="1"/>
</dbReference>
<name>A0A7W5D3K6_9ACTN</name>
<gene>
    <name evidence="2" type="ORF">FHR31_001934</name>
</gene>
<evidence type="ECO:0000313" key="3">
    <source>
        <dbReference type="Proteomes" id="UP000530850"/>
    </source>
</evidence>
<evidence type="ECO:0000256" key="1">
    <source>
        <dbReference type="SAM" id="MobiDB-lite"/>
    </source>
</evidence>
<protein>
    <recommendedName>
        <fullName evidence="4">DUF2804 domain-containing protein</fullName>
    </recommendedName>
</protein>
<dbReference type="InterPro" id="IPR021243">
    <property type="entry name" value="DUF2804"/>
</dbReference>
<reference evidence="2 3" key="1">
    <citation type="submission" date="2020-08" db="EMBL/GenBank/DDBJ databases">
        <title>Sequencing the genomes of 1000 actinobacteria strains.</title>
        <authorList>
            <person name="Klenk H.-P."/>
        </authorList>
    </citation>
    <scope>NUCLEOTIDE SEQUENCE [LARGE SCALE GENOMIC DNA]</scope>
    <source>
        <strain evidence="2 3">DSM 22242</strain>
    </source>
</reference>
<feature type="region of interest" description="Disordered" evidence="1">
    <location>
        <begin position="1"/>
        <end position="102"/>
    </location>
</feature>
<organism evidence="2 3">
    <name type="scientific">Parvibacter caecicola</name>
    <dbReference type="NCBI Taxonomy" id="747645"/>
    <lineage>
        <taxon>Bacteria</taxon>
        <taxon>Bacillati</taxon>
        <taxon>Actinomycetota</taxon>
        <taxon>Coriobacteriia</taxon>
        <taxon>Coriobacteriales</taxon>
        <taxon>Coriobacteriaceae</taxon>
        <taxon>Parvibacter</taxon>
    </lineage>
</organism>
<proteinExistence type="predicted"/>
<dbReference type="PANTHER" id="PTHR35868">
    <property type="entry name" value="DUF2804 DOMAIN-CONTAINING PROTEIN-RELATED"/>
    <property type="match status" value="1"/>
</dbReference>
<dbReference type="Proteomes" id="UP000530850">
    <property type="component" value="Unassembled WGS sequence"/>
</dbReference>
<evidence type="ECO:0000313" key="2">
    <source>
        <dbReference type="EMBL" id="MBB3172100.1"/>
    </source>
</evidence>
<dbReference type="Pfam" id="PF10974">
    <property type="entry name" value="DUF2804"/>
    <property type="match status" value="1"/>
</dbReference>
<dbReference type="EMBL" id="JACHYA010000009">
    <property type="protein sequence ID" value="MBB3172100.1"/>
    <property type="molecule type" value="Genomic_DNA"/>
</dbReference>
<evidence type="ECO:0008006" key="4">
    <source>
        <dbReference type="Google" id="ProtNLM"/>
    </source>
</evidence>
<feature type="compositionally biased region" description="Low complexity" evidence="1">
    <location>
        <begin position="71"/>
        <end position="96"/>
    </location>
</feature>
<accession>A0A7W5D3K6</accession>
<sequence>MNRPGPTASSGSDTVGSDPAAPPSPNANPDHGPGANPSACANADHGSGANPGGCANADHGSDLNSSAHRGPSTNSASDPAPAPAAGAPNAGAAPSPQQTQLSCGPLLNERGQLAQAGWATQLVREYNRQQVGAAKWRIKEWDYYLIYDGEVAVALTLSDMGYIGLISPSLLDFSAPRYTTKSQLAVMPMGKFQMPPSSAAGTSAYQSETSNFRFEVLEGGERRIEVRFDNFENGQPLELQLRLTRPPADSMVIATPWAEDPSAFYYNQKIIGLWAEGQVRVGDFCHQFSPLGSGGAALSGPAFGLLDWGRGVWTRDNTWRWSAAQGLQNGQVFGFNLGYGFGDTSAASENMLFVNGRATKLGRVNFGVPEAPGQEGAKRLASRYRLMEPWHFTDDEGRLDLRFTPLLDRSDWMDYRLVLTDQHQVFGHFNGWVVPDGADGAPGERFPVTDLLGFAEVVHNVY</sequence>
<dbReference type="GeneID" id="93357202"/>
<dbReference type="AlphaFoldDB" id="A0A7W5D3K6"/>